<feature type="transmembrane region" description="Helical" evidence="1">
    <location>
        <begin position="209"/>
        <end position="226"/>
    </location>
</feature>
<feature type="transmembrane region" description="Helical" evidence="1">
    <location>
        <begin position="246"/>
        <end position="262"/>
    </location>
</feature>
<keyword evidence="1" id="KW-0472">Membrane</keyword>
<organism evidence="3 4">
    <name type="scientific">Pseudobutyrivibrio ruminis</name>
    <dbReference type="NCBI Taxonomy" id="46206"/>
    <lineage>
        <taxon>Bacteria</taxon>
        <taxon>Bacillati</taxon>
        <taxon>Bacillota</taxon>
        <taxon>Clostridia</taxon>
        <taxon>Lachnospirales</taxon>
        <taxon>Lachnospiraceae</taxon>
        <taxon>Pseudobutyrivibrio</taxon>
    </lineage>
</organism>
<feature type="transmembrane region" description="Helical" evidence="1">
    <location>
        <begin position="179"/>
        <end position="202"/>
    </location>
</feature>
<reference evidence="3" key="1">
    <citation type="submission" date="2019-04" db="EMBL/GenBank/DDBJ databases">
        <title>Evolution of Biomass-Degrading Anaerobic Consortia Revealed by Metagenomics.</title>
        <authorList>
            <person name="Peng X."/>
        </authorList>
    </citation>
    <scope>NUCLEOTIDE SEQUENCE</scope>
    <source>
        <strain evidence="3">SIG311</strain>
    </source>
</reference>
<evidence type="ECO:0000259" key="2">
    <source>
        <dbReference type="PROSITE" id="PS50887"/>
    </source>
</evidence>
<dbReference type="Pfam" id="PF00990">
    <property type="entry name" value="GGDEF"/>
    <property type="match status" value="1"/>
</dbReference>
<feature type="transmembrane region" description="Helical" evidence="1">
    <location>
        <begin position="377"/>
        <end position="400"/>
    </location>
</feature>
<dbReference type="InterPro" id="IPR043128">
    <property type="entry name" value="Rev_trsase/Diguanyl_cyclase"/>
</dbReference>
<proteinExistence type="predicted"/>
<comment type="caution">
    <text evidence="3">The sequence shown here is derived from an EMBL/GenBank/DDBJ whole genome shotgun (WGS) entry which is preliminary data.</text>
</comment>
<evidence type="ECO:0000256" key="1">
    <source>
        <dbReference type="SAM" id="Phobius"/>
    </source>
</evidence>
<keyword evidence="1" id="KW-0812">Transmembrane</keyword>
<dbReference type="NCBIfam" id="TIGR00254">
    <property type="entry name" value="GGDEF"/>
    <property type="match status" value="1"/>
</dbReference>
<dbReference type="InterPro" id="IPR029787">
    <property type="entry name" value="Nucleotide_cyclase"/>
</dbReference>
<sequence length="567" mass="64973">MDKQKRIHNNKIVVLPLVLMLIIILLATFGSSWTIINSKKEISCLEDGWSISRGNSQIDNVDLIEYKIGDSKKGEVITISKNIFVNSGEMSLMFKSFLTSVAIYVDNELVYTYGLDYLQNDGFVPKKYNIVTLGSTGYHDISIKYIVGENNFADKFPPIYYGTKHDMLSYFFAYKRTSFFIGAFLIVYSFLSFSLWIYLYCINKASSQLIIGAVFSLMLGFYVYAYNDITCIIDNHAMLFSVSEYVDFYLMPLALTILLYSLHSNAGQRRQKFFIGLNIVYPIVFIDMHIFDYIHIQRFLPVVGVIAVVEMTCLIPILVTSVIEKQRERMEQEYDANVDPEVYLIIGVIVFMIFSLLELIALRVYKVNEVITKPSLFVSFNFIDLGMLFFMMCHFIYYFMNSIDHMSESRIKSQLEGLAYKDALTGLMNRARCSQFYATLSGNYAVVSLDLDKLKYVNDTLGHLEGDRMIKAFATLITEAFEGASLIGRTGGDEFIVVFENPTADVCDKSIRRLEAGMDKFNKSDGTFFLSASCGYAYSYEVNSKEYKDVFYLADQRMYKVKEEHHG</sequence>
<dbReference type="InterPro" id="IPR000160">
    <property type="entry name" value="GGDEF_dom"/>
</dbReference>
<dbReference type="CDD" id="cd01949">
    <property type="entry name" value="GGDEF"/>
    <property type="match status" value="1"/>
</dbReference>
<dbReference type="PANTHER" id="PTHR45138:SF9">
    <property type="entry name" value="DIGUANYLATE CYCLASE DGCM-RELATED"/>
    <property type="match status" value="1"/>
</dbReference>
<dbReference type="Proteomes" id="UP000766246">
    <property type="component" value="Unassembled WGS sequence"/>
</dbReference>
<keyword evidence="1" id="KW-1133">Transmembrane helix</keyword>
<dbReference type="InterPro" id="IPR050469">
    <property type="entry name" value="Diguanylate_Cyclase"/>
</dbReference>
<gene>
    <name evidence="3" type="ORF">E7272_12190</name>
</gene>
<dbReference type="PANTHER" id="PTHR45138">
    <property type="entry name" value="REGULATORY COMPONENTS OF SENSORY TRANSDUCTION SYSTEM"/>
    <property type="match status" value="1"/>
</dbReference>
<dbReference type="PROSITE" id="PS50887">
    <property type="entry name" value="GGDEF"/>
    <property type="match status" value="1"/>
</dbReference>
<dbReference type="SMART" id="SM00267">
    <property type="entry name" value="GGDEF"/>
    <property type="match status" value="1"/>
</dbReference>
<dbReference type="EMBL" id="SVER01000039">
    <property type="protein sequence ID" value="MBE5920586.1"/>
    <property type="molecule type" value="Genomic_DNA"/>
</dbReference>
<dbReference type="GO" id="GO:0052621">
    <property type="term" value="F:diguanylate cyclase activity"/>
    <property type="evidence" value="ECO:0007669"/>
    <property type="project" value="TreeGrafter"/>
</dbReference>
<dbReference type="SUPFAM" id="SSF55073">
    <property type="entry name" value="Nucleotide cyclase"/>
    <property type="match status" value="1"/>
</dbReference>
<dbReference type="Gene3D" id="3.30.70.270">
    <property type="match status" value="1"/>
</dbReference>
<name>A0A927UBF6_9FIRM</name>
<feature type="domain" description="GGDEF" evidence="2">
    <location>
        <begin position="442"/>
        <end position="567"/>
    </location>
</feature>
<dbReference type="AlphaFoldDB" id="A0A927UBF6"/>
<accession>A0A927UBF6</accession>
<feature type="transmembrane region" description="Helical" evidence="1">
    <location>
        <begin position="12"/>
        <end position="36"/>
    </location>
</feature>
<feature type="transmembrane region" description="Helical" evidence="1">
    <location>
        <begin position="302"/>
        <end position="323"/>
    </location>
</feature>
<feature type="transmembrane region" description="Helical" evidence="1">
    <location>
        <begin position="343"/>
        <end position="365"/>
    </location>
</feature>
<evidence type="ECO:0000313" key="3">
    <source>
        <dbReference type="EMBL" id="MBE5920586.1"/>
    </source>
</evidence>
<protein>
    <submittedName>
        <fullName evidence="3">GGDEF domain-containing protein</fullName>
    </submittedName>
</protein>
<feature type="transmembrane region" description="Helical" evidence="1">
    <location>
        <begin position="274"/>
        <end position="296"/>
    </location>
</feature>
<evidence type="ECO:0000313" key="4">
    <source>
        <dbReference type="Proteomes" id="UP000766246"/>
    </source>
</evidence>